<proteinExistence type="predicted"/>
<dbReference type="Pfam" id="PF07883">
    <property type="entry name" value="Cupin_2"/>
    <property type="match status" value="1"/>
</dbReference>
<keyword evidence="3" id="KW-1185">Reference proteome</keyword>
<dbReference type="CDD" id="cd02208">
    <property type="entry name" value="cupin_RmlC-like"/>
    <property type="match status" value="1"/>
</dbReference>
<keyword evidence="2" id="KW-0223">Dioxygenase</keyword>
<dbReference type="InterPro" id="IPR011051">
    <property type="entry name" value="RmlC_Cupin_sf"/>
</dbReference>
<dbReference type="InterPro" id="IPR014710">
    <property type="entry name" value="RmlC-like_jellyroll"/>
</dbReference>
<dbReference type="RefSeq" id="WP_167215970.1">
    <property type="nucleotide sequence ID" value="NZ_JAASRO010000001.1"/>
</dbReference>
<sequence>MTDVATRAFGERMDLESALPAVIRALPAASSVVTAHKLKAAGCDVLFVAAAAGTELPRHDHDTQNATVIISGGMVLVTDQGERRYGPGEWYQTRPGEMHALRFDADTVQIELRFVQP</sequence>
<evidence type="ECO:0000313" key="2">
    <source>
        <dbReference type="EMBL" id="NIK61459.1"/>
    </source>
</evidence>
<dbReference type="SUPFAM" id="SSF51182">
    <property type="entry name" value="RmlC-like cupins"/>
    <property type="match status" value="1"/>
</dbReference>
<evidence type="ECO:0000259" key="1">
    <source>
        <dbReference type="Pfam" id="PF07883"/>
    </source>
</evidence>
<dbReference type="GO" id="GO:0051213">
    <property type="term" value="F:dioxygenase activity"/>
    <property type="evidence" value="ECO:0007669"/>
    <property type="project" value="UniProtKB-KW"/>
</dbReference>
<organism evidence="2 3">
    <name type="scientific">Kribbella shirazensis</name>
    <dbReference type="NCBI Taxonomy" id="1105143"/>
    <lineage>
        <taxon>Bacteria</taxon>
        <taxon>Bacillati</taxon>
        <taxon>Actinomycetota</taxon>
        <taxon>Actinomycetes</taxon>
        <taxon>Propionibacteriales</taxon>
        <taxon>Kribbellaceae</taxon>
        <taxon>Kribbella</taxon>
    </lineage>
</organism>
<dbReference type="AlphaFoldDB" id="A0A7X6A5N2"/>
<name>A0A7X6A5N2_9ACTN</name>
<dbReference type="EMBL" id="JAASRO010000001">
    <property type="protein sequence ID" value="NIK61459.1"/>
    <property type="molecule type" value="Genomic_DNA"/>
</dbReference>
<accession>A0A7X6A5N2</accession>
<dbReference type="Gene3D" id="2.60.120.10">
    <property type="entry name" value="Jelly Rolls"/>
    <property type="match status" value="1"/>
</dbReference>
<dbReference type="Proteomes" id="UP000555407">
    <property type="component" value="Unassembled WGS sequence"/>
</dbReference>
<keyword evidence="2" id="KW-0560">Oxidoreductase</keyword>
<comment type="caution">
    <text evidence="2">The sequence shown here is derived from an EMBL/GenBank/DDBJ whole genome shotgun (WGS) entry which is preliminary data.</text>
</comment>
<reference evidence="2 3" key="1">
    <citation type="submission" date="2020-03" db="EMBL/GenBank/DDBJ databases">
        <title>Sequencing the genomes of 1000 actinobacteria strains.</title>
        <authorList>
            <person name="Klenk H.-P."/>
        </authorList>
    </citation>
    <scope>NUCLEOTIDE SEQUENCE [LARGE SCALE GENOMIC DNA]</scope>
    <source>
        <strain evidence="2 3">DSM 45490</strain>
    </source>
</reference>
<feature type="domain" description="Cupin type-2" evidence="1">
    <location>
        <begin position="50"/>
        <end position="107"/>
    </location>
</feature>
<gene>
    <name evidence="2" type="ORF">BJY22_007176</name>
</gene>
<protein>
    <submittedName>
        <fullName evidence="2">Quercetin dioxygenase-like cupin family protein</fullName>
    </submittedName>
</protein>
<dbReference type="InterPro" id="IPR013096">
    <property type="entry name" value="Cupin_2"/>
</dbReference>
<evidence type="ECO:0000313" key="3">
    <source>
        <dbReference type="Proteomes" id="UP000555407"/>
    </source>
</evidence>